<dbReference type="STRING" id="743299.Acife_0404"/>
<dbReference type="EMBL" id="CP002985">
    <property type="protein sequence ID" value="AEM46626.1"/>
    <property type="molecule type" value="Genomic_DNA"/>
</dbReference>
<dbReference type="AlphaFoldDB" id="G0JSR9"/>
<name>G0JSR9_9PROT</name>
<dbReference type="HOGENOM" id="CLU_194581_0_0_6"/>
<evidence type="ECO:0000259" key="2">
    <source>
        <dbReference type="Pfam" id="PF13986"/>
    </source>
</evidence>
<feature type="domain" description="DUF4224" evidence="2">
    <location>
        <begin position="5"/>
        <end position="48"/>
    </location>
</feature>
<feature type="region of interest" description="Disordered" evidence="1">
    <location>
        <begin position="48"/>
        <end position="76"/>
    </location>
</feature>
<evidence type="ECO:0000313" key="4">
    <source>
        <dbReference type="Proteomes" id="UP000009220"/>
    </source>
</evidence>
<organism evidence="3 4">
    <name type="scientific">Acidithiobacillus ferrivorans SS3</name>
    <dbReference type="NCBI Taxonomy" id="743299"/>
    <lineage>
        <taxon>Bacteria</taxon>
        <taxon>Pseudomonadati</taxon>
        <taxon>Pseudomonadota</taxon>
        <taxon>Acidithiobacillia</taxon>
        <taxon>Acidithiobacillales</taxon>
        <taxon>Acidithiobacillaceae</taxon>
        <taxon>Acidithiobacillus</taxon>
    </lineage>
</organism>
<dbReference type="RefSeq" id="WP_014027897.1">
    <property type="nucleotide sequence ID" value="NC_015942.1"/>
</dbReference>
<protein>
    <recommendedName>
        <fullName evidence="2">DUF4224 domain-containing protein</fullName>
    </recommendedName>
</protein>
<sequence>MENLLLTKDEVVDLTGYKMASKQVIWLRENAIYHYVGHDGRPKVPREAVLPGGNKDHGKKNLPMPRLNGLNGAPNA</sequence>
<reference evidence="3 4" key="1">
    <citation type="journal article" date="2011" name="J. Bacteriol.">
        <title>Draft genome of the psychrotolerant acidophile Acidithiobacillus ferrivorans SS3.</title>
        <authorList>
            <person name="Liljeqvist M."/>
            <person name="Valdes J."/>
            <person name="Holmes D.S."/>
            <person name="Dopson M."/>
        </authorList>
    </citation>
    <scope>NUCLEOTIDE SEQUENCE [LARGE SCALE GENOMIC DNA]</scope>
    <source>
        <strain evidence="3 4">SS3</strain>
    </source>
</reference>
<dbReference type="Pfam" id="PF13986">
    <property type="entry name" value="DUF4224"/>
    <property type="match status" value="1"/>
</dbReference>
<proteinExistence type="predicted"/>
<evidence type="ECO:0000256" key="1">
    <source>
        <dbReference type="SAM" id="MobiDB-lite"/>
    </source>
</evidence>
<gene>
    <name evidence="3" type="ORF">Acife_0404</name>
</gene>
<evidence type="ECO:0000313" key="3">
    <source>
        <dbReference type="EMBL" id="AEM46626.1"/>
    </source>
</evidence>
<dbReference type="Proteomes" id="UP000009220">
    <property type="component" value="Chromosome"/>
</dbReference>
<dbReference type="InterPro" id="IPR025319">
    <property type="entry name" value="DUF4224"/>
</dbReference>
<accession>G0JSR9</accession>
<dbReference type="KEGG" id="afi:Acife_0404"/>